<dbReference type="Proteomes" id="UP000001940">
    <property type="component" value="Chromosome III"/>
</dbReference>
<dbReference type="AlphaFoldDB" id="A4F330"/>
<dbReference type="RefSeq" id="NP_497364.1">
    <property type="nucleotide sequence ID" value="NM_064963.7"/>
</dbReference>
<gene>
    <name evidence="2 4" type="primary">fbxa-31</name>
    <name evidence="2" type="ORF">CELE_ZC47.5</name>
    <name evidence="4" type="ORF">ZC47.5</name>
</gene>
<dbReference type="WormBase" id="ZC47.5">
    <property type="protein sequence ID" value="CE15004"/>
    <property type="gene ID" value="WBGene00013838"/>
    <property type="gene designation" value="fbxa-31"/>
</dbReference>
<dbReference type="Bgee" id="WBGene00013838">
    <property type="expression patterns" value="Expressed in adult organism and 3 other cell types or tissues"/>
</dbReference>
<dbReference type="OrthoDB" id="2095648at2759"/>
<dbReference type="PROSITE" id="PS50181">
    <property type="entry name" value="FBOX"/>
    <property type="match status" value="1"/>
</dbReference>
<evidence type="ECO:0000313" key="2">
    <source>
        <dbReference type="EMBL" id="CCD73936.1"/>
    </source>
</evidence>
<evidence type="ECO:0000313" key="3">
    <source>
        <dbReference type="Proteomes" id="UP000001940"/>
    </source>
</evidence>
<dbReference type="HOGENOM" id="CLU_030831_3_1_1"/>
<dbReference type="SUPFAM" id="SSF81383">
    <property type="entry name" value="F-box domain"/>
    <property type="match status" value="1"/>
</dbReference>
<dbReference type="CTD" id="191059"/>
<dbReference type="GeneID" id="191059"/>
<dbReference type="PANTHER" id="PTHR23015">
    <property type="entry name" value="UNCHARACTERIZED C.ELEGANS PROTEIN"/>
    <property type="match status" value="1"/>
</dbReference>
<dbReference type="PhylomeDB" id="A4F330"/>
<dbReference type="EMBL" id="BX284603">
    <property type="protein sequence ID" value="CCD73936.1"/>
    <property type="molecule type" value="Genomic_DNA"/>
</dbReference>
<dbReference type="InterPro" id="IPR001810">
    <property type="entry name" value="F-box_dom"/>
</dbReference>
<dbReference type="SMART" id="SM00256">
    <property type="entry name" value="FBOX"/>
    <property type="match status" value="1"/>
</dbReference>
<dbReference type="OMA" id="FCINTHD"/>
<organism evidence="2 3">
    <name type="scientific">Caenorhabditis elegans</name>
    <dbReference type="NCBI Taxonomy" id="6239"/>
    <lineage>
        <taxon>Eukaryota</taxon>
        <taxon>Metazoa</taxon>
        <taxon>Ecdysozoa</taxon>
        <taxon>Nematoda</taxon>
        <taxon>Chromadorea</taxon>
        <taxon>Rhabditida</taxon>
        <taxon>Rhabditina</taxon>
        <taxon>Rhabditomorpha</taxon>
        <taxon>Rhabditoidea</taxon>
        <taxon>Rhabditidae</taxon>
        <taxon>Peloderinae</taxon>
        <taxon>Caenorhabditis</taxon>
    </lineage>
</organism>
<dbReference type="Pfam" id="PF00646">
    <property type="entry name" value="F-box"/>
    <property type="match status" value="1"/>
</dbReference>
<dbReference type="PaxDb" id="6239-ZC47.5"/>
<feature type="domain" description="F-box" evidence="1">
    <location>
        <begin position="5"/>
        <end position="51"/>
    </location>
</feature>
<evidence type="ECO:0000259" key="1">
    <source>
        <dbReference type="PROSITE" id="PS50181"/>
    </source>
</evidence>
<protein>
    <submittedName>
        <fullName evidence="2">F-box domain-containing protein</fullName>
    </submittedName>
</protein>
<dbReference type="CDD" id="cd22150">
    <property type="entry name" value="F-box_CeFBXA-like"/>
    <property type="match status" value="1"/>
</dbReference>
<dbReference type="InterPro" id="IPR036047">
    <property type="entry name" value="F-box-like_dom_sf"/>
</dbReference>
<dbReference type="InterPro" id="IPR040161">
    <property type="entry name" value="FB224"/>
</dbReference>
<accession>A4F330</accession>
<name>A4F330_CAEEL</name>
<proteinExistence type="predicted"/>
<dbReference type="FunCoup" id="A4F330">
    <property type="interactions" value="44"/>
</dbReference>
<sequence>MTSKPLTLLDLPISIANQVLEKLEPVEILACRKVCRSLRSAIDKSVHFNKISIELENHDVLIDFDGIEITYRDAPDGESYVIYNGQSKTIKGVHYRNAAFNDLKILLKNVSKLYILRKERYRHNTVNFLVNVLKEEVNIHVDTITLNHFSFDDVLLILPLFNCKTLKKISLRRILEIGRFELITYLDQWKNSKIFSFRDSSLNCEYIEYLFHFEEFCINTHDIPMQSVIKIRDDLLQRSTFQKCTFLIQKLNFKPVELARVFQPDYAGGDEFKLDYSNDKSNFAIHYEYYSFDDDDEWEFVIQRAS</sequence>
<dbReference type="SMR" id="A4F330"/>
<keyword evidence="3" id="KW-1185">Reference proteome</keyword>
<dbReference type="PANTHER" id="PTHR23015:SF4">
    <property type="entry name" value="DUF38 DOMAIN-CONTAINING PROTEIN-RELATED"/>
    <property type="match status" value="1"/>
</dbReference>
<dbReference type="InterPro" id="IPR002900">
    <property type="entry name" value="DUF38/FTH_CAE_spp"/>
</dbReference>
<reference evidence="2 3" key="1">
    <citation type="journal article" date="1998" name="Science">
        <title>Genome sequence of the nematode C. elegans: a platform for investigating biology.</title>
        <authorList>
            <consortium name="The C. elegans sequencing consortium"/>
            <person name="Sulson J.E."/>
            <person name="Waterston R."/>
        </authorList>
    </citation>
    <scope>NUCLEOTIDE SEQUENCE [LARGE SCALE GENOMIC DNA]</scope>
    <source>
        <strain evidence="2 3">Bristol N2</strain>
    </source>
</reference>
<dbReference type="AGR" id="WB:WBGene00013838"/>
<dbReference type="InParanoid" id="A4F330"/>
<dbReference type="PIR" id="T27595">
    <property type="entry name" value="T27595"/>
</dbReference>
<evidence type="ECO:0000313" key="4">
    <source>
        <dbReference type="WormBase" id="ZC47.5"/>
    </source>
</evidence>
<dbReference type="KEGG" id="cel:CELE_ZC47.5"/>
<dbReference type="Pfam" id="PF01827">
    <property type="entry name" value="FTH"/>
    <property type="match status" value="1"/>
</dbReference>
<dbReference type="UCSC" id="ZC47.5">
    <property type="organism name" value="c. elegans"/>
</dbReference>